<dbReference type="InterPro" id="IPR057268">
    <property type="entry name" value="Ribosomal_L18"/>
</dbReference>
<dbReference type="STRING" id="341036.SAMN05660649_03301"/>
<proteinExistence type="inferred from homology"/>
<evidence type="ECO:0000256" key="1">
    <source>
        <dbReference type="ARBA" id="ARBA00007116"/>
    </source>
</evidence>
<dbReference type="Proteomes" id="UP000199337">
    <property type="component" value="Unassembled WGS sequence"/>
</dbReference>
<keyword evidence="5 7" id="KW-0687">Ribonucleoprotein</keyword>
<dbReference type="FunFam" id="3.30.420.100:FF:000001">
    <property type="entry name" value="50S ribosomal protein L18"/>
    <property type="match status" value="1"/>
</dbReference>
<protein>
    <recommendedName>
        <fullName evidence="6 7">Large ribosomal subunit protein uL18</fullName>
    </recommendedName>
</protein>
<dbReference type="CDD" id="cd00432">
    <property type="entry name" value="Ribosomal_L18_L5e"/>
    <property type="match status" value="1"/>
</dbReference>
<evidence type="ECO:0000256" key="7">
    <source>
        <dbReference type="HAMAP-Rule" id="MF_01337"/>
    </source>
</evidence>
<dbReference type="HAMAP" id="MF_01337_B">
    <property type="entry name" value="Ribosomal_uL18_B"/>
    <property type="match status" value="1"/>
</dbReference>
<evidence type="ECO:0000313" key="8">
    <source>
        <dbReference type="EMBL" id="SFG95210.1"/>
    </source>
</evidence>
<evidence type="ECO:0000256" key="4">
    <source>
        <dbReference type="ARBA" id="ARBA00022980"/>
    </source>
</evidence>
<keyword evidence="9" id="KW-1185">Reference proteome</keyword>
<dbReference type="NCBIfam" id="TIGR00060">
    <property type="entry name" value="L18_bact"/>
    <property type="match status" value="1"/>
</dbReference>
<dbReference type="EMBL" id="FOOX01000012">
    <property type="protein sequence ID" value="SFG95210.1"/>
    <property type="molecule type" value="Genomic_DNA"/>
</dbReference>
<sequence length="121" mass="13256">MITKPDRNELRKKRHLRVRNKVNGIAERPRLNIYRSINNIYAQIIDDDLGQTLVAASSLSPDLKGENTGGNKDAAAAVGKLIAAKALEKGITKVVFDRAGYIYHGRVKALADAAREAGLEF</sequence>
<evidence type="ECO:0000256" key="3">
    <source>
        <dbReference type="ARBA" id="ARBA00022884"/>
    </source>
</evidence>
<name>A0A1I2W1F9_9FIRM</name>
<dbReference type="GO" id="GO:0008097">
    <property type="term" value="F:5S rRNA binding"/>
    <property type="evidence" value="ECO:0007669"/>
    <property type="project" value="TreeGrafter"/>
</dbReference>
<dbReference type="GO" id="GO:0003735">
    <property type="term" value="F:structural constituent of ribosome"/>
    <property type="evidence" value="ECO:0007669"/>
    <property type="project" value="InterPro"/>
</dbReference>
<dbReference type="Gene3D" id="3.30.420.100">
    <property type="match status" value="1"/>
</dbReference>
<comment type="similarity">
    <text evidence="1 7">Belongs to the universal ribosomal protein uL18 family.</text>
</comment>
<dbReference type="AlphaFoldDB" id="A0A1I2W1F9"/>
<accession>A0A1I2W1F9</accession>
<keyword evidence="4 7" id="KW-0689">Ribosomal protein</keyword>
<dbReference type="InterPro" id="IPR004389">
    <property type="entry name" value="Ribosomal_uL18_bac-type"/>
</dbReference>
<organism evidence="8 9">
    <name type="scientific">Desulfotruncus arcticus DSM 17038</name>
    <dbReference type="NCBI Taxonomy" id="1121424"/>
    <lineage>
        <taxon>Bacteria</taxon>
        <taxon>Bacillati</taxon>
        <taxon>Bacillota</taxon>
        <taxon>Clostridia</taxon>
        <taxon>Eubacteriales</taxon>
        <taxon>Desulfallaceae</taxon>
        <taxon>Desulfotruncus</taxon>
    </lineage>
</organism>
<dbReference type="PANTHER" id="PTHR12899">
    <property type="entry name" value="39S RIBOSOMAL PROTEIN L18, MITOCHONDRIAL"/>
    <property type="match status" value="1"/>
</dbReference>
<evidence type="ECO:0000256" key="2">
    <source>
        <dbReference type="ARBA" id="ARBA00022730"/>
    </source>
</evidence>
<comment type="function">
    <text evidence="7">This is one of the proteins that bind and probably mediate the attachment of the 5S RNA into the large ribosomal subunit, where it forms part of the central protuberance.</text>
</comment>
<comment type="subunit">
    <text evidence="7">Part of the 50S ribosomal subunit; part of the 5S rRNA/L5/L18/L25 subcomplex. Contacts the 5S and 23S rRNAs.</text>
</comment>
<dbReference type="GO" id="GO:0022625">
    <property type="term" value="C:cytosolic large ribosomal subunit"/>
    <property type="evidence" value="ECO:0007669"/>
    <property type="project" value="TreeGrafter"/>
</dbReference>
<dbReference type="SUPFAM" id="SSF53137">
    <property type="entry name" value="Translational machinery components"/>
    <property type="match status" value="1"/>
</dbReference>
<dbReference type="InterPro" id="IPR005484">
    <property type="entry name" value="Ribosomal_uL18_bac/plant/anim"/>
</dbReference>
<dbReference type="RefSeq" id="WP_092472464.1">
    <property type="nucleotide sequence ID" value="NZ_FOOX01000012.1"/>
</dbReference>
<dbReference type="PANTHER" id="PTHR12899:SF3">
    <property type="entry name" value="LARGE RIBOSOMAL SUBUNIT PROTEIN UL18M"/>
    <property type="match status" value="1"/>
</dbReference>
<keyword evidence="3 7" id="KW-0694">RNA-binding</keyword>
<keyword evidence="2 7" id="KW-0699">rRNA-binding</keyword>
<gene>
    <name evidence="7" type="primary">rplR</name>
    <name evidence="8" type="ORF">SAMN05660649_03301</name>
</gene>
<evidence type="ECO:0000313" key="9">
    <source>
        <dbReference type="Proteomes" id="UP000199337"/>
    </source>
</evidence>
<dbReference type="OrthoDB" id="9810939at2"/>
<reference evidence="9" key="1">
    <citation type="submission" date="2016-10" db="EMBL/GenBank/DDBJ databases">
        <authorList>
            <person name="Varghese N."/>
            <person name="Submissions S."/>
        </authorList>
    </citation>
    <scope>NUCLEOTIDE SEQUENCE [LARGE SCALE GENOMIC DNA]</scope>
    <source>
        <strain evidence="9">DSM 17038</strain>
    </source>
</reference>
<evidence type="ECO:0000256" key="5">
    <source>
        <dbReference type="ARBA" id="ARBA00023274"/>
    </source>
</evidence>
<evidence type="ECO:0000256" key="6">
    <source>
        <dbReference type="ARBA" id="ARBA00035197"/>
    </source>
</evidence>
<dbReference type="Pfam" id="PF00861">
    <property type="entry name" value="Ribosomal_L18p"/>
    <property type="match status" value="1"/>
</dbReference>
<dbReference type="GO" id="GO:0006412">
    <property type="term" value="P:translation"/>
    <property type="evidence" value="ECO:0007669"/>
    <property type="project" value="UniProtKB-UniRule"/>
</dbReference>